<evidence type="ECO:0000313" key="13">
    <source>
        <dbReference type="Proteomes" id="UP000694843"/>
    </source>
</evidence>
<dbReference type="OMA" id="FPEGHSW"/>
<accession>A0A979FW85</accession>
<dbReference type="GO" id="GO:0050291">
    <property type="term" value="F:sphingosine N-acyltransferase activity"/>
    <property type="evidence" value="ECO:0007669"/>
    <property type="project" value="InterPro"/>
</dbReference>
<dbReference type="Gene3D" id="1.10.10.60">
    <property type="entry name" value="Homeodomain-like"/>
    <property type="match status" value="1"/>
</dbReference>
<dbReference type="Proteomes" id="UP000694843">
    <property type="component" value="Unplaced"/>
</dbReference>
<dbReference type="KEGG" id="hazt:108667588"/>
<dbReference type="PANTHER" id="PTHR12560:SF0">
    <property type="entry name" value="LD18904P"/>
    <property type="match status" value="1"/>
</dbReference>
<dbReference type="Pfam" id="PF03798">
    <property type="entry name" value="TRAM_LAG1_CLN8"/>
    <property type="match status" value="1"/>
</dbReference>
<evidence type="ECO:0000256" key="3">
    <source>
        <dbReference type="ARBA" id="ARBA00004760"/>
    </source>
</evidence>
<dbReference type="RefSeq" id="XP_047740656.1">
    <property type="nucleotide sequence ID" value="XM_047884700.1"/>
</dbReference>
<evidence type="ECO:0000259" key="12">
    <source>
        <dbReference type="PROSITE" id="PS50922"/>
    </source>
</evidence>
<evidence type="ECO:0000256" key="1">
    <source>
        <dbReference type="ARBA" id="ARBA00004127"/>
    </source>
</evidence>
<dbReference type="PROSITE" id="PS50922">
    <property type="entry name" value="TLC"/>
    <property type="match status" value="1"/>
</dbReference>
<evidence type="ECO:0000256" key="4">
    <source>
        <dbReference type="ARBA" id="ARBA00004991"/>
    </source>
</evidence>
<evidence type="ECO:0000256" key="10">
    <source>
        <dbReference type="SAM" id="MobiDB-lite"/>
    </source>
</evidence>
<evidence type="ECO:0000256" key="8">
    <source>
        <dbReference type="ARBA" id="ARBA00049036"/>
    </source>
</evidence>
<comment type="pathway">
    <text evidence="4">Sphingolipid metabolism.</text>
</comment>
<evidence type="ECO:0000313" key="14">
    <source>
        <dbReference type="RefSeq" id="XP_047740656.1"/>
    </source>
</evidence>
<protein>
    <submittedName>
        <fullName evidence="14">Ceramide synthase 6-like</fullName>
    </submittedName>
</protein>
<dbReference type="OrthoDB" id="537032at2759"/>
<feature type="transmembrane region" description="Helical" evidence="11">
    <location>
        <begin position="43"/>
        <end position="61"/>
    </location>
</feature>
<dbReference type="GO" id="GO:0046513">
    <property type="term" value="P:ceramide biosynthetic process"/>
    <property type="evidence" value="ECO:0007669"/>
    <property type="project" value="InterPro"/>
</dbReference>
<evidence type="ECO:0000256" key="9">
    <source>
        <dbReference type="PROSITE-ProRule" id="PRU00205"/>
    </source>
</evidence>
<dbReference type="GO" id="GO:0005789">
    <property type="term" value="C:endoplasmic reticulum membrane"/>
    <property type="evidence" value="ECO:0007669"/>
    <property type="project" value="UniProtKB-SubCell"/>
</dbReference>
<dbReference type="InterPro" id="IPR006634">
    <property type="entry name" value="TLC-dom"/>
</dbReference>
<keyword evidence="7 9" id="KW-0472">Membrane</keyword>
<dbReference type="FunFam" id="1.10.10.60:FF:000020">
    <property type="entry name" value="Ceramide synthase 5"/>
    <property type="match status" value="1"/>
</dbReference>
<feature type="transmembrane region" description="Helical" evidence="11">
    <location>
        <begin position="186"/>
        <end position="205"/>
    </location>
</feature>
<evidence type="ECO:0000256" key="6">
    <source>
        <dbReference type="ARBA" id="ARBA00022989"/>
    </source>
</evidence>
<comment type="pathway">
    <text evidence="3">Lipid metabolism; sphingolipid metabolism.</text>
</comment>
<gene>
    <name evidence="14" type="primary">LOC108667588</name>
</gene>
<keyword evidence="6 11" id="KW-1133">Transmembrane helix</keyword>
<evidence type="ECO:0000256" key="11">
    <source>
        <dbReference type="SAM" id="Phobius"/>
    </source>
</evidence>
<organism evidence="13 14">
    <name type="scientific">Hyalella azteca</name>
    <name type="common">Amphipod</name>
    <dbReference type="NCBI Taxonomy" id="294128"/>
    <lineage>
        <taxon>Eukaryota</taxon>
        <taxon>Metazoa</taxon>
        <taxon>Ecdysozoa</taxon>
        <taxon>Arthropoda</taxon>
        <taxon>Crustacea</taxon>
        <taxon>Multicrustacea</taxon>
        <taxon>Malacostraca</taxon>
        <taxon>Eumalacostraca</taxon>
        <taxon>Peracarida</taxon>
        <taxon>Amphipoda</taxon>
        <taxon>Senticaudata</taxon>
        <taxon>Talitrida</taxon>
        <taxon>Talitroidea</taxon>
        <taxon>Hyalellidae</taxon>
        <taxon>Hyalella</taxon>
    </lineage>
</organism>
<comment type="subcellular location">
    <subcellularLocation>
        <location evidence="1">Endomembrane system</location>
        <topology evidence="1">Multi-pass membrane protein</topology>
    </subcellularLocation>
    <subcellularLocation>
        <location evidence="2">Endoplasmic reticulum membrane</location>
    </subcellularLocation>
</comment>
<evidence type="ECO:0000256" key="7">
    <source>
        <dbReference type="ARBA" id="ARBA00023136"/>
    </source>
</evidence>
<dbReference type="SMART" id="SM00724">
    <property type="entry name" value="TLC"/>
    <property type="match status" value="1"/>
</dbReference>
<dbReference type="GeneID" id="108667588"/>
<reference evidence="14" key="1">
    <citation type="submission" date="2025-08" db="UniProtKB">
        <authorList>
            <consortium name="RefSeq"/>
        </authorList>
    </citation>
    <scope>IDENTIFICATION</scope>
    <source>
        <tissue evidence="14">Whole organism</tissue>
    </source>
</reference>
<feature type="region of interest" description="Disordered" evidence="10">
    <location>
        <begin position="343"/>
        <end position="367"/>
    </location>
</feature>
<dbReference type="PIRSF" id="PIRSF005225">
    <property type="entry name" value="LAG1_LAC1"/>
    <property type="match status" value="1"/>
</dbReference>
<feature type="transmembrane region" description="Helical" evidence="11">
    <location>
        <begin position="146"/>
        <end position="166"/>
    </location>
</feature>
<proteinExistence type="predicted"/>
<evidence type="ECO:0000256" key="5">
    <source>
        <dbReference type="ARBA" id="ARBA00022692"/>
    </source>
</evidence>
<keyword evidence="13" id="KW-1185">Reference proteome</keyword>
<sequence>MTINILSALNNWFWSEKIWLPPNTTWADRVSTPENQLPNFMDLWTYPFALAVVFNIIRYGIMNPQVYGPIAERYGIKNIKPKSVVPNPVLEALFKKHNKKIPEAEITRAARQLTWSERKVERWLRARGAMNRINTYTKFLECAWQLTYYTLAFIFGLYILSDKIWLHDITYCWKGYPHYKLDNDVWLYYMISLGFYWGTTATHFLETRRKDFYQMLGHHLITIALMVFSFTCNFSRIGSLTLVVHDIADIPLQLSKLFIYLKWKKCCDITFTLFALLWMVTRCGYFPVNIVGSTLLYAHTVVPMHPVYYIFNLLLSALAVLHFYWAYFIIRIIVNTARKGVVEDDRSSSDGEVVEEDQDDGVLKKES</sequence>
<evidence type="ECO:0000256" key="2">
    <source>
        <dbReference type="ARBA" id="ARBA00004586"/>
    </source>
</evidence>
<feature type="transmembrane region" description="Helical" evidence="11">
    <location>
        <begin position="308"/>
        <end position="330"/>
    </location>
</feature>
<keyword evidence="5 9" id="KW-0812">Transmembrane</keyword>
<dbReference type="AlphaFoldDB" id="A0A979FW85"/>
<feature type="domain" description="TLC" evidence="12">
    <location>
        <begin position="137"/>
        <end position="338"/>
    </location>
</feature>
<feature type="transmembrane region" description="Helical" evidence="11">
    <location>
        <begin position="266"/>
        <end position="288"/>
    </location>
</feature>
<comment type="catalytic activity">
    <reaction evidence="8">
        <text>sphinganine + octadecanoyl-CoA = N-(octadecanoyl)-sphinganine + CoA + H(+)</text>
        <dbReference type="Rhea" id="RHEA:36547"/>
        <dbReference type="ChEBI" id="CHEBI:15378"/>
        <dbReference type="ChEBI" id="CHEBI:57287"/>
        <dbReference type="ChEBI" id="CHEBI:57394"/>
        <dbReference type="ChEBI" id="CHEBI:57817"/>
        <dbReference type="ChEBI" id="CHEBI:67033"/>
    </reaction>
    <physiologicalReaction direction="left-to-right" evidence="8">
        <dbReference type="Rhea" id="RHEA:36548"/>
    </physiologicalReaction>
</comment>
<dbReference type="InterPro" id="IPR016439">
    <property type="entry name" value="Lag1/Lac1-like"/>
</dbReference>
<dbReference type="PANTHER" id="PTHR12560">
    <property type="entry name" value="LONGEVITY ASSURANCE FACTOR 1 LAG1"/>
    <property type="match status" value="1"/>
</dbReference>
<name>A0A979FW85_HYAAZ</name>